<feature type="region of interest" description="Disordered" evidence="1">
    <location>
        <begin position="113"/>
        <end position="141"/>
    </location>
</feature>
<dbReference type="Gene3D" id="3.40.50.410">
    <property type="entry name" value="von Willebrand factor, type A domain"/>
    <property type="match status" value="1"/>
</dbReference>
<dbReference type="PIRSF" id="PIRSF010256">
    <property type="entry name" value="CoxE_vWa"/>
    <property type="match status" value="1"/>
</dbReference>
<dbReference type="EMBL" id="FWZX01000025">
    <property type="protein sequence ID" value="SMF64425.1"/>
    <property type="molecule type" value="Genomic_DNA"/>
</dbReference>
<dbReference type="CDD" id="cd00198">
    <property type="entry name" value="vWFA"/>
    <property type="match status" value="1"/>
</dbReference>
<keyword evidence="3" id="KW-1185">Reference proteome</keyword>
<feature type="compositionally biased region" description="Low complexity" evidence="1">
    <location>
        <begin position="128"/>
        <end position="141"/>
    </location>
</feature>
<dbReference type="InterPro" id="IPR008912">
    <property type="entry name" value="Uncharacterised_CoxE"/>
</dbReference>
<evidence type="ECO:0000313" key="3">
    <source>
        <dbReference type="Proteomes" id="UP000192917"/>
    </source>
</evidence>
<dbReference type="InterPro" id="IPR011195">
    <property type="entry name" value="UCP010256"/>
</dbReference>
<protein>
    <submittedName>
        <fullName evidence="2">Uncharacterized conserved protein, contains von Willebrand factor type A (VWA) domain</fullName>
    </submittedName>
</protein>
<organism evidence="2 3">
    <name type="scientific">Tistlia consotensis USBA 355</name>
    <dbReference type="NCBI Taxonomy" id="560819"/>
    <lineage>
        <taxon>Bacteria</taxon>
        <taxon>Pseudomonadati</taxon>
        <taxon>Pseudomonadota</taxon>
        <taxon>Alphaproteobacteria</taxon>
        <taxon>Rhodospirillales</taxon>
        <taxon>Rhodovibrionaceae</taxon>
        <taxon>Tistlia</taxon>
    </lineage>
</organism>
<dbReference type="SUPFAM" id="SSF53300">
    <property type="entry name" value="vWA-like"/>
    <property type="match status" value="1"/>
</dbReference>
<evidence type="ECO:0000313" key="2">
    <source>
        <dbReference type="EMBL" id="SMF64425.1"/>
    </source>
</evidence>
<dbReference type="RefSeq" id="WP_085125210.1">
    <property type="nucleotide sequence ID" value="NZ_FWZX01000025.1"/>
</dbReference>
<dbReference type="PANTHER" id="PTHR39338">
    <property type="entry name" value="BLL5662 PROTEIN-RELATED"/>
    <property type="match status" value="1"/>
</dbReference>
<dbReference type="PANTHER" id="PTHR39338:SF6">
    <property type="entry name" value="BLL5662 PROTEIN"/>
    <property type="match status" value="1"/>
</dbReference>
<dbReference type="STRING" id="560819.SAMN05428998_12552"/>
<dbReference type="Proteomes" id="UP000192917">
    <property type="component" value="Unassembled WGS sequence"/>
</dbReference>
<name>A0A1Y6CPR5_9PROT</name>
<accession>A0A1Y6CPR5</accession>
<dbReference type="AlphaFoldDB" id="A0A1Y6CPR5"/>
<dbReference type="Pfam" id="PF05762">
    <property type="entry name" value="VWA_CoxE"/>
    <property type="match status" value="1"/>
</dbReference>
<reference evidence="2 3" key="1">
    <citation type="submission" date="2017-04" db="EMBL/GenBank/DDBJ databases">
        <authorList>
            <person name="Afonso C.L."/>
            <person name="Miller P.J."/>
            <person name="Scott M.A."/>
            <person name="Spackman E."/>
            <person name="Goraichik I."/>
            <person name="Dimitrov K.M."/>
            <person name="Suarez D.L."/>
            <person name="Swayne D.E."/>
        </authorList>
    </citation>
    <scope>NUCLEOTIDE SEQUENCE [LARGE SCALE GENOMIC DNA]</scope>
    <source>
        <strain evidence="2 3">USBA 355</strain>
    </source>
</reference>
<dbReference type="InterPro" id="IPR036465">
    <property type="entry name" value="vWFA_dom_sf"/>
</dbReference>
<proteinExistence type="predicted"/>
<sequence length="398" mass="44299">MAVPAAPVAAAPPFAARMAGFVGHLRLNGFALGPEETAGALRVVEGGPHTTAEARRRLRCLLAGRREEWQRFDALFEAYWFGRGRVRERVERPRHRQQRNRAQQALWRGHLGDEAASEPADARGPRLESAAGAEAEGESSGRLIASRRQVLRRTDLRHVVDPAEMAAAEELAFRLASAIRYRLSRRQRIAPRGRRLDLRRTIRRSLAQGGEPLRLAWRERPDRPVRLVVFLDVSGSMQHYSRFFLQFVKGLVGRWAESDAYLLHTRLVRVTDALRERDSLKAMTQLALLAEGFGGGTRLGEGLAAFNAHYAKRALNARSVVLILSDGYDTGSPEALAAALGRLKKRAPRLIWLNPLLGWRDYRPVTAAMQAALPYIDHFAAANTLDALAALEPELATL</sequence>
<gene>
    <name evidence="2" type="ORF">SAMN05428998_12552</name>
</gene>
<evidence type="ECO:0000256" key="1">
    <source>
        <dbReference type="SAM" id="MobiDB-lite"/>
    </source>
</evidence>